<evidence type="ECO:0008006" key="8">
    <source>
        <dbReference type="Google" id="ProtNLM"/>
    </source>
</evidence>
<evidence type="ECO:0000313" key="7">
    <source>
        <dbReference type="Proteomes" id="UP000794436"/>
    </source>
</evidence>
<accession>A0A8K1FNA3</accession>
<evidence type="ECO:0000259" key="4">
    <source>
        <dbReference type="Pfam" id="PF14678"/>
    </source>
</evidence>
<dbReference type="InterPro" id="IPR029308">
    <property type="entry name" value="FANCI_S1"/>
</dbReference>
<dbReference type="Proteomes" id="UP000794436">
    <property type="component" value="Unassembled WGS sequence"/>
</dbReference>
<feature type="region of interest" description="Disordered" evidence="1">
    <location>
        <begin position="866"/>
        <end position="914"/>
    </location>
</feature>
<name>A0A8K1FNA3_PYTOL</name>
<dbReference type="InterPro" id="IPR029315">
    <property type="entry name" value="FANCI_S2"/>
</dbReference>
<dbReference type="Pfam" id="PF14680">
    <property type="entry name" value="FANCI_HD2"/>
    <property type="match status" value="1"/>
</dbReference>
<organism evidence="6 7">
    <name type="scientific">Pythium oligandrum</name>
    <name type="common">Mycoparasitic fungus</name>
    <dbReference type="NCBI Taxonomy" id="41045"/>
    <lineage>
        <taxon>Eukaryota</taxon>
        <taxon>Sar</taxon>
        <taxon>Stramenopiles</taxon>
        <taxon>Oomycota</taxon>
        <taxon>Peronosporomycetes</taxon>
        <taxon>Pythiales</taxon>
        <taxon>Pythiaceae</taxon>
        <taxon>Pythium</taxon>
    </lineage>
</organism>
<evidence type="ECO:0000259" key="2">
    <source>
        <dbReference type="Pfam" id="PF14675"/>
    </source>
</evidence>
<protein>
    <recommendedName>
        <fullName evidence="8">Fanconi anemia group I protein</fullName>
    </recommendedName>
</protein>
<dbReference type="Pfam" id="PF14675">
    <property type="entry name" value="FANCI_S1"/>
    <property type="match status" value="1"/>
</dbReference>
<feature type="region of interest" description="Disordered" evidence="1">
    <location>
        <begin position="1466"/>
        <end position="1545"/>
    </location>
</feature>
<dbReference type="Pfam" id="PF14678">
    <property type="entry name" value="FANCI_S4"/>
    <property type="match status" value="1"/>
</dbReference>
<feature type="compositionally biased region" description="Acidic residues" evidence="1">
    <location>
        <begin position="1495"/>
        <end position="1512"/>
    </location>
</feature>
<gene>
    <name evidence="6" type="ORF">Poli38472_012225</name>
</gene>
<feature type="region of interest" description="Disordered" evidence="1">
    <location>
        <begin position="1095"/>
        <end position="1114"/>
    </location>
</feature>
<feature type="domain" description="FANCI solenoid 4" evidence="4">
    <location>
        <begin position="1201"/>
        <end position="1465"/>
    </location>
</feature>
<feature type="domain" description="FANCI solenoid 1" evidence="2">
    <location>
        <begin position="95"/>
        <end position="339"/>
    </location>
</feature>
<dbReference type="Pfam" id="PF14676">
    <property type="entry name" value="FANCI_S2"/>
    <property type="match status" value="1"/>
</dbReference>
<dbReference type="PANTHER" id="PTHR21818">
    <property type="entry name" value="BC025462 PROTEIN"/>
    <property type="match status" value="1"/>
</dbReference>
<feature type="compositionally biased region" description="Basic and acidic residues" evidence="1">
    <location>
        <begin position="1466"/>
        <end position="1477"/>
    </location>
</feature>
<sequence length="1545" mass="174140">MNAEWSMESAEATVAALVRLYETHKGEDKHAKAYALVVSVTEDDRLWTMLTERVTAESSVGRSAYTAATTSFLTVVQAVFWALRVPSDAKQGEELRYKAFMHVLQLLQTNNATTLAQSVVLVLMQELHNVRLTDVPAITAEVLRGIGLSKQWRRAEQADGFAVFYTIELFPHLLLRVASSSMIAVDEEQPTPFAEEQLSGADYRDRAFTKLCAMAWPRRFFLQLLKTLRDFPLQKNEERHLCIKIYREARKEFTGTSDPTRSLEILPTIFLSVLQLVGRTRNQLCGRLLISLLINKCEQLTLSEDRGAGSFLNPTTAELSERDLRAMQLTILYHLDISMKQYEQLGKTIVFEYEQRLSALSSFDVTVLLMVSSHSKYENSAMECLLRYIVVTYTADSSGNSDIVSQTSRRRAFSQVPQQATDGSWSTVVQQMVNLGFRLIEYHPPKGTVEGAAVTSGPSSSQSPPPWVDFGVRLVLGCFQYHEPVREKVLDRVVNMIVVQNAECWVYLQLLSRIVKRHLGEISGNLEARIRECLEYVTHMSTENASALLTALSPLLKMQNGLKNFVILTLRKAMFRKDESSRIIAIQGFSLLLCLSSRIFSRNRTLTQLYSQNVSMLSQGFGTTGGSLGDDGDLASQEHAQAMIAEDLYRQFSGIFRRALQLQTHVRFVLYAELIKVFLECPALRLSILELLFHHFMHYYETNESVQPPLKLDRSLSSATQSMYSEPLAYLLHTMFFCVRELKKEQEEESEDTMIDDLPATQSAGAQQIFDTVEQHLQILFERMKRCELSDFEFDKNASFSNDSELGETNRRLGVAVREVLHVCMNASAVFSEGVFVVDTSMRPEVWDSLVHYAQLHDWISRRLQDTTSAETTKKEGGESGSTGKKRKKAGAKKELQTNGKGSETTKKANSEESGSSFEQIASFRWASLLMPSTSLKILEHTATKIESGGDDDVDINAISTDEEHLLLLALERATHALTLAHRAQQRSSNFQESVPRSKSAVLSHPQESMRFSRRLGAITLRLFKQYSRDDISGAVISAAVKRGSEQSHTLERQRRILSAALCTLGPIVDWWASSCSTEEFVDNLMEMLGLEVSRSGNDDEDSEQAQEGGEPDNAKRVLSAFGAMIAGLVERQFYEETTRLLTVLRMVWSKLPLETVSEHHLPWMQQKLGKVQASPRLLEAMIHLLLHPHPASAFQAAFAEQLAHALRNYCNGGEDDALTAERATLKFESMTEKTVVTVATAVLSKIDGSLGELEIDIKAYVGSQRRHRMKLSEDDVNILQELEDETGVHLLDIEDQTARYARYKRLARRLFDVAGAVRPFVAMDLNKATLSMRVVRLIGRLYKLLVLMVNDRVRRKDTRLPKFLRQLFDRTAGELSPALLQFIACIHEESKRASAAGPSKRGRPKTSASTSNGAQSKLIPDVIYQLEQYDLTLIKLSKLCKGEDFSAWCKLRQSRDFRFNKERIKQSMANEDKPDAATDEDDTAEEGLSATVPDETEQIQDEEEEEEEGNEDTQSASDDEQHVAKRARGEDATDEDEEEEEEEL</sequence>
<dbReference type="OrthoDB" id="66779at2759"/>
<feature type="compositionally biased region" description="Acidic residues" evidence="1">
    <location>
        <begin position="1533"/>
        <end position="1545"/>
    </location>
</feature>
<evidence type="ECO:0000259" key="3">
    <source>
        <dbReference type="Pfam" id="PF14676"/>
    </source>
</evidence>
<proteinExistence type="predicted"/>
<feature type="region of interest" description="Disordered" evidence="1">
    <location>
        <begin position="1394"/>
        <end position="1415"/>
    </location>
</feature>
<comment type="caution">
    <text evidence="6">The sequence shown here is derived from an EMBL/GenBank/DDBJ whole genome shotgun (WGS) entry which is preliminary data.</text>
</comment>
<dbReference type="InterPro" id="IPR026171">
    <property type="entry name" value="FANCI"/>
</dbReference>
<dbReference type="EMBL" id="SPLM01000006">
    <property type="protein sequence ID" value="TMW67109.1"/>
    <property type="molecule type" value="Genomic_DNA"/>
</dbReference>
<feature type="domain" description="FANCI solenoid 2" evidence="3">
    <location>
        <begin position="428"/>
        <end position="589"/>
    </location>
</feature>
<evidence type="ECO:0000313" key="6">
    <source>
        <dbReference type="EMBL" id="TMW67109.1"/>
    </source>
</evidence>
<keyword evidence="7" id="KW-1185">Reference proteome</keyword>
<feature type="compositionally biased region" description="Basic and acidic residues" evidence="1">
    <location>
        <begin position="1520"/>
        <end position="1532"/>
    </location>
</feature>
<dbReference type="InterPro" id="IPR029314">
    <property type="entry name" value="FANCI_S4"/>
</dbReference>
<reference evidence="6" key="1">
    <citation type="submission" date="2019-03" db="EMBL/GenBank/DDBJ databases">
        <title>Long read genome sequence of the mycoparasitic Pythium oligandrum ATCC 38472 isolated from sugarbeet rhizosphere.</title>
        <authorList>
            <person name="Gaulin E."/>
        </authorList>
    </citation>
    <scope>NUCLEOTIDE SEQUENCE</scope>
    <source>
        <strain evidence="6">ATCC 38472_TT</strain>
    </source>
</reference>
<evidence type="ECO:0000259" key="5">
    <source>
        <dbReference type="Pfam" id="PF14680"/>
    </source>
</evidence>
<feature type="domain" description="FANCI helical" evidence="5">
    <location>
        <begin position="639"/>
        <end position="830"/>
    </location>
</feature>
<dbReference type="PANTHER" id="PTHR21818:SF0">
    <property type="entry name" value="FANCONI ANEMIA GROUP I PROTEIN"/>
    <property type="match status" value="1"/>
</dbReference>
<evidence type="ECO:0000256" key="1">
    <source>
        <dbReference type="SAM" id="MobiDB-lite"/>
    </source>
</evidence>
<dbReference type="InterPro" id="IPR029312">
    <property type="entry name" value="FANCI_HD2"/>
</dbReference>
<dbReference type="GO" id="GO:0070182">
    <property type="term" value="F:DNA polymerase binding"/>
    <property type="evidence" value="ECO:0007669"/>
    <property type="project" value="TreeGrafter"/>
</dbReference>
<dbReference type="GO" id="GO:0006281">
    <property type="term" value="P:DNA repair"/>
    <property type="evidence" value="ECO:0007669"/>
    <property type="project" value="InterPro"/>
</dbReference>